<dbReference type="AlphaFoldDB" id="A0A3A1QRB9"/>
<comment type="caution">
    <text evidence="9">The sequence shown here is derived from an EMBL/GenBank/DDBJ whole genome shotgun (WGS) entry which is preliminary data.</text>
</comment>
<dbReference type="EMBL" id="QXIR01000030">
    <property type="protein sequence ID" value="RIW29684.1"/>
    <property type="molecule type" value="Genomic_DNA"/>
</dbReference>
<name>A0A3A1QRB9_9BACI</name>
<evidence type="ECO:0000313" key="9">
    <source>
        <dbReference type="EMBL" id="RIW29684.1"/>
    </source>
</evidence>
<evidence type="ECO:0000256" key="3">
    <source>
        <dbReference type="ARBA" id="ARBA00023082"/>
    </source>
</evidence>
<evidence type="ECO:0000256" key="1">
    <source>
        <dbReference type="ARBA" id="ARBA00010641"/>
    </source>
</evidence>
<dbReference type="InterPro" id="IPR007627">
    <property type="entry name" value="RNA_pol_sigma70_r2"/>
</dbReference>
<sequence length="174" mass="20240">MNRPDIETLYQEYHEDVYRFLACFTGSKDEAEDLTQEVFIKVIKSISRYNGSCTITTWIFSIAKHTAVDHFRRQRFYSIVKDSFFKKITSVNLDPQDLLIHNEIKSNIQQAILRLKPSYRTVIILRSINDFSVAETADILNCSISKVKVTYHRALKKLKEDIEISGMKEVLNNA</sequence>
<dbReference type="SUPFAM" id="SSF88946">
    <property type="entry name" value="Sigma2 domain of RNA polymerase sigma factors"/>
    <property type="match status" value="1"/>
</dbReference>
<feature type="domain" description="RNA polymerase sigma-70 region 2" evidence="7">
    <location>
        <begin position="9"/>
        <end position="75"/>
    </location>
</feature>
<dbReference type="RefSeq" id="WP_119548714.1">
    <property type="nucleotide sequence ID" value="NZ_QXIR01000030.1"/>
</dbReference>
<reference evidence="9 10" key="1">
    <citation type="submission" date="2018-09" db="EMBL/GenBank/DDBJ databases">
        <title>Bacillus saliacetes sp. nov., isolated from Thai shrimp paste (Ka-pi).</title>
        <authorList>
            <person name="Daroonpunt R."/>
            <person name="Tanasupawat S."/>
            <person name="Yiamsombut S."/>
        </authorList>
    </citation>
    <scope>NUCLEOTIDE SEQUENCE [LARGE SCALE GENOMIC DNA]</scope>
    <source>
        <strain evidence="9 10">SKP7-4</strain>
    </source>
</reference>
<keyword evidence="2 6" id="KW-0805">Transcription regulation</keyword>
<evidence type="ECO:0000256" key="4">
    <source>
        <dbReference type="ARBA" id="ARBA00023125"/>
    </source>
</evidence>
<keyword evidence="10" id="KW-1185">Reference proteome</keyword>
<keyword evidence="3 6" id="KW-0731">Sigma factor</keyword>
<evidence type="ECO:0000256" key="6">
    <source>
        <dbReference type="RuleBase" id="RU000716"/>
    </source>
</evidence>
<evidence type="ECO:0000313" key="10">
    <source>
        <dbReference type="Proteomes" id="UP000265801"/>
    </source>
</evidence>
<dbReference type="InterPro" id="IPR013249">
    <property type="entry name" value="RNA_pol_sigma70_r4_t2"/>
</dbReference>
<keyword evidence="5 6" id="KW-0804">Transcription</keyword>
<dbReference type="PANTHER" id="PTHR43133">
    <property type="entry name" value="RNA POLYMERASE ECF-TYPE SIGMA FACTO"/>
    <property type="match status" value="1"/>
</dbReference>
<dbReference type="InterPro" id="IPR039425">
    <property type="entry name" value="RNA_pol_sigma-70-like"/>
</dbReference>
<dbReference type="GO" id="GO:0016987">
    <property type="term" value="F:sigma factor activity"/>
    <property type="evidence" value="ECO:0007669"/>
    <property type="project" value="UniProtKB-KW"/>
</dbReference>
<proteinExistence type="inferred from homology"/>
<evidence type="ECO:0000259" key="7">
    <source>
        <dbReference type="Pfam" id="PF04542"/>
    </source>
</evidence>
<dbReference type="InterPro" id="IPR013324">
    <property type="entry name" value="RNA_pol_sigma_r3/r4-like"/>
</dbReference>
<dbReference type="Pfam" id="PF08281">
    <property type="entry name" value="Sigma70_r4_2"/>
    <property type="match status" value="1"/>
</dbReference>
<dbReference type="PROSITE" id="PS01063">
    <property type="entry name" value="SIGMA70_ECF"/>
    <property type="match status" value="1"/>
</dbReference>
<dbReference type="PANTHER" id="PTHR43133:SF52">
    <property type="entry name" value="ECF RNA POLYMERASE SIGMA FACTOR SIGL"/>
    <property type="match status" value="1"/>
</dbReference>
<dbReference type="Proteomes" id="UP000265801">
    <property type="component" value="Unassembled WGS sequence"/>
</dbReference>
<dbReference type="Gene3D" id="1.10.10.10">
    <property type="entry name" value="Winged helix-like DNA-binding domain superfamily/Winged helix DNA-binding domain"/>
    <property type="match status" value="1"/>
</dbReference>
<dbReference type="GO" id="GO:0003677">
    <property type="term" value="F:DNA binding"/>
    <property type="evidence" value="ECO:0007669"/>
    <property type="project" value="UniProtKB-KW"/>
</dbReference>
<dbReference type="SUPFAM" id="SSF88659">
    <property type="entry name" value="Sigma3 and sigma4 domains of RNA polymerase sigma factors"/>
    <property type="match status" value="1"/>
</dbReference>
<dbReference type="NCBIfam" id="TIGR02937">
    <property type="entry name" value="sigma70-ECF"/>
    <property type="match status" value="1"/>
</dbReference>
<dbReference type="CDD" id="cd06171">
    <property type="entry name" value="Sigma70_r4"/>
    <property type="match status" value="1"/>
</dbReference>
<dbReference type="GO" id="GO:0006950">
    <property type="term" value="P:response to stress"/>
    <property type="evidence" value="ECO:0007669"/>
    <property type="project" value="UniProtKB-ARBA"/>
</dbReference>
<keyword evidence="4 6" id="KW-0238">DNA-binding</keyword>
<dbReference type="InterPro" id="IPR000838">
    <property type="entry name" value="RNA_pol_sigma70_ECF_CS"/>
</dbReference>
<dbReference type="GO" id="GO:0006352">
    <property type="term" value="P:DNA-templated transcription initiation"/>
    <property type="evidence" value="ECO:0007669"/>
    <property type="project" value="InterPro"/>
</dbReference>
<comment type="similarity">
    <text evidence="1 6">Belongs to the sigma-70 factor family. ECF subfamily.</text>
</comment>
<evidence type="ECO:0000256" key="5">
    <source>
        <dbReference type="ARBA" id="ARBA00023163"/>
    </source>
</evidence>
<protein>
    <recommendedName>
        <fullName evidence="6">RNA polymerase sigma factor</fullName>
    </recommendedName>
</protein>
<evidence type="ECO:0000259" key="8">
    <source>
        <dbReference type="Pfam" id="PF08281"/>
    </source>
</evidence>
<feature type="domain" description="RNA polymerase sigma factor 70 region 4 type 2" evidence="8">
    <location>
        <begin position="107"/>
        <end position="158"/>
    </location>
</feature>
<evidence type="ECO:0000256" key="2">
    <source>
        <dbReference type="ARBA" id="ARBA00023015"/>
    </source>
</evidence>
<gene>
    <name evidence="9" type="ORF">D3H55_18065</name>
</gene>
<dbReference type="InterPro" id="IPR013325">
    <property type="entry name" value="RNA_pol_sigma_r2"/>
</dbReference>
<accession>A0A3A1QRB9</accession>
<dbReference type="OrthoDB" id="2470848at2"/>
<dbReference type="InterPro" id="IPR014284">
    <property type="entry name" value="RNA_pol_sigma-70_dom"/>
</dbReference>
<organism evidence="9 10">
    <name type="scientific">Bacillus salacetis</name>
    <dbReference type="NCBI Taxonomy" id="2315464"/>
    <lineage>
        <taxon>Bacteria</taxon>
        <taxon>Bacillati</taxon>
        <taxon>Bacillota</taxon>
        <taxon>Bacilli</taxon>
        <taxon>Bacillales</taxon>
        <taxon>Bacillaceae</taxon>
        <taxon>Bacillus</taxon>
    </lineage>
</organism>
<dbReference type="Pfam" id="PF04542">
    <property type="entry name" value="Sigma70_r2"/>
    <property type="match status" value="1"/>
</dbReference>
<dbReference type="InterPro" id="IPR036388">
    <property type="entry name" value="WH-like_DNA-bd_sf"/>
</dbReference>
<dbReference type="Gene3D" id="1.10.1740.10">
    <property type="match status" value="1"/>
</dbReference>